<proteinExistence type="predicted"/>
<evidence type="ECO:0000259" key="2">
    <source>
        <dbReference type="PROSITE" id="PS51277"/>
    </source>
</evidence>
<protein>
    <recommendedName>
        <fullName evidence="2">BURP domain-containing protein</fullName>
    </recommendedName>
</protein>
<dbReference type="Pfam" id="PF03181">
    <property type="entry name" value="BURP"/>
    <property type="match status" value="1"/>
</dbReference>
<dbReference type="Proteomes" id="UP001454036">
    <property type="component" value="Unassembled WGS sequence"/>
</dbReference>
<organism evidence="3 4">
    <name type="scientific">Lithospermum erythrorhizon</name>
    <name type="common">Purple gromwell</name>
    <name type="synonym">Lithospermum officinale var. erythrorhizon</name>
    <dbReference type="NCBI Taxonomy" id="34254"/>
    <lineage>
        <taxon>Eukaryota</taxon>
        <taxon>Viridiplantae</taxon>
        <taxon>Streptophyta</taxon>
        <taxon>Embryophyta</taxon>
        <taxon>Tracheophyta</taxon>
        <taxon>Spermatophyta</taxon>
        <taxon>Magnoliopsida</taxon>
        <taxon>eudicotyledons</taxon>
        <taxon>Gunneridae</taxon>
        <taxon>Pentapetalae</taxon>
        <taxon>asterids</taxon>
        <taxon>lamiids</taxon>
        <taxon>Boraginales</taxon>
        <taxon>Boraginaceae</taxon>
        <taxon>Boraginoideae</taxon>
        <taxon>Lithospermeae</taxon>
        <taxon>Lithospermum</taxon>
    </lineage>
</organism>
<feature type="domain" description="BURP" evidence="2">
    <location>
        <begin position="84"/>
        <end position="301"/>
    </location>
</feature>
<dbReference type="AlphaFoldDB" id="A0AAV3QBB0"/>
<dbReference type="InterPro" id="IPR044816">
    <property type="entry name" value="BURP"/>
</dbReference>
<name>A0AAV3QBB0_LITER</name>
<sequence>MAASSGIIILHLFLISVICQCFHASSSRTIISELQILPTNNNILTTTSDKSINTKKEFHGMSLNGHSSSSSNMDHQMDLAMNLFFTINDLKPGNNMSVYFSIKNPLNSPHFIPKEEADSIPFSSAQLPYLLNYFSFSEESPQAKAMGETLKHCESKPLEGETKFCATSLESMLDSAGAVFGSNTRLKVLTTNHLTKPRVELQNYTISGRVKEVSARKIVACHSLPYPYAVFYCHSQESDHKLLKVLLVGDDGGRVEAPAMCHMNTSQWDPSHLAFRALKTKPGESSVCHFFPADNLIWVPSSSALK</sequence>
<reference evidence="3 4" key="1">
    <citation type="submission" date="2024-01" db="EMBL/GenBank/DDBJ databases">
        <title>The complete chloroplast genome sequence of Lithospermum erythrorhizon: insights into the phylogenetic relationship among Boraginaceae species and the maternal lineages of purple gromwells.</title>
        <authorList>
            <person name="Okada T."/>
            <person name="Watanabe K."/>
        </authorList>
    </citation>
    <scope>NUCLEOTIDE SEQUENCE [LARGE SCALE GENOMIC DNA]</scope>
</reference>
<gene>
    <name evidence="3" type="ORF">LIER_17053</name>
</gene>
<dbReference type="SMART" id="SM01045">
    <property type="entry name" value="BURP"/>
    <property type="match status" value="1"/>
</dbReference>
<evidence type="ECO:0000256" key="1">
    <source>
        <dbReference type="SAM" id="SignalP"/>
    </source>
</evidence>
<dbReference type="PROSITE" id="PS51277">
    <property type="entry name" value="BURP"/>
    <property type="match status" value="1"/>
</dbReference>
<accession>A0AAV3QBB0</accession>
<feature type="chain" id="PRO_5043965970" description="BURP domain-containing protein" evidence="1">
    <location>
        <begin position="20"/>
        <end position="306"/>
    </location>
</feature>
<keyword evidence="4" id="KW-1185">Reference proteome</keyword>
<dbReference type="EMBL" id="BAABME010003907">
    <property type="protein sequence ID" value="GAA0160513.1"/>
    <property type="molecule type" value="Genomic_DNA"/>
</dbReference>
<evidence type="ECO:0000313" key="3">
    <source>
        <dbReference type="EMBL" id="GAA0160513.1"/>
    </source>
</evidence>
<feature type="signal peptide" evidence="1">
    <location>
        <begin position="1"/>
        <end position="19"/>
    </location>
</feature>
<comment type="caution">
    <text evidence="3">The sequence shown here is derived from an EMBL/GenBank/DDBJ whole genome shotgun (WGS) entry which is preliminary data.</text>
</comment>
<dbReference type="PANTHER" id="PTHR31236">
    <property type="entry name" value="BURP DOMAIN PROTEIN USPL1-LIKE"/>
    <property type="match status" value="1"/>
</dbReference>
<dbReference type="InterPro" id="IPR004873">
    <property type="entry name" value="BURP_dom"/>
</dbReference>
<keyword evidence="1" id="KW-0732">Signal</keyword>
<dbReference type="PANTHER" id="PTHR31236:SF41">
    <property type="entry name" value="BURP DOMAIN PROTEIN USPL1"/>
    <property type="match status" value="1"/>
</dbReference>
<evidence type="ECO:0000313" key="4">
    <source>
        <dbReference type="Proteomes" id="UP001454036"/>
    </source>
</evidence>